<dbReference type="AlphaFoldDB" id="A0A1G2FX48"/>
<dbReference type="EMBL" id="MHNI01000020">
    <property type="protein sequence ID" value="OGZ42188.1"/>
    <property type="molecule type" value="Genomic_DNA"/>
</dbReference>
<sequence>MAAPQLLLYNATVYNIDLQKISSLISQKLDRTVELVGIEKIGSGYHSDGFKLTAKDGHSFFLKRIKSHDLGFEIPERKVMSLLISNGMYRRSGFQPQSVGVILENKDEAGIIPEVNEETAIYHVQEFQSDSVSYWSLLQEKKRKAKVDEKDLAELEKITDYIIAIHQVKHASQDLERLKSVYNDGLRSVLTSPELTVMLLHDFSDTHQLLPAGEHGNYVGLMLNLIHKWKDRCDRLVALHGDFWGANLFFKKDGSIWVIDYSRIPWGDRGVDIGWWLSQYLWFYHETQNEYFKELGEKFLDMYVEKSGDKEIRQTVSLVLGLMGIIYISPRFYPDLNMEIGKRFFDNILEILRGHQFVWKK</sequence>
<reference evidence="2 3" key="1">
    <citation type="journal article" date="2016" name="Nat. Commun.">
        <title>Thousands of microbial genomes shed light on interconnected biogeochemical processes in an aquifer system.</title>
        <authorList>
            <person name="Anantharaman K."/>
            <person name="Brown C.T."/>
            <person name="Hug L.A."/>
            <person name="Sharon I."/>
            <person name="Castelle C.J."/>
            <person name="Probst A.J."/>
            <person name="Thomas B.C."/>
            <person name="Singh A."/>
            <person name="Wilkins M.J."/>
            <person name="Karaoz U."/>
            <person name="Brodie E.L."/>
            <person name="Williams K.H."/>
            <person name="Hubbard S.S."/>
            <person name="Banfield J.F."/>
        </authorList>
    </citation>
    <scope>NUCLEOTIDE SEQUENCE [LARGE SCALE GENOMIC DNA]</scope>
</reference>
<dbReference type="InterPro" id="IPR002575">
    <property type="entry name" value="Aminoglycoside_PTrfase"/>
</dbReference>
<comment type="caution">
    <text evidence="2">The sequence shown here is derived from an EMBL/GenBank/DDBJ whole genome shotgun (WGS) entry which is preliminary data.</text>
</comment>
<evidence type="ECO:0000313" key="2">
    <source>
        <dbReference type="EMBL" id="OGZ42188.1"/>
    </source>
</evidence>
<dbReference type="SUPFAM" id="SSF56112">
    <property type="entry name" value="Protein kinase-like (PK-like)"/>
    <property type="match status" value="1"/>
</dbReference>
<dbReference type="Gene3D" id="3.90.1200.10">
    <property type="match status" value="1"/>
</dbReference>
<accession>A0A1G2FX48</accession>
<feature type="domain" description="Aminoglycoside phosphotransferase" evidence="1">
    <location>
        <begin position="38"/>
        <end position="298"/>
    </location>
</feature>
<dbReference type="InterPro" id="IPR011009">
    <property type="entry name" value="Kinase-like_dom_sf"/>
</dbReference>
<gene>
    <name evidence="2" type="ORF">A2W41_00505</name>
</gene>
<name>A0A1G2FX48_9BACT</name>
<proteinExistence type="predicted"/>
<evidence type="ECO:0000313" key="3">
    <source>
        <dbReference type="Proteomes" id="UP000176700"/>
    </source>
</evidence>
<evidence type="ECO:0000259" key="1">
    <source>
        <dbReference type="Pfam" id="PF01636"/>
    </source>
</evidence>
<protein>
    <recommendedName>
        <fullName evidence="1">Aminoglycoside phosphotransferase domain-containing protein</fullName>
    </recommendedName>
</protein>
<dbReference type="Pfam" id="PF01636">
    <property type="entry name" value="APH"/>
    <property type="match status" value="1"/>
</dbReference>
<dbReference type="Proteomes" id="UP000176700">
    <property type="component" value="Unassembled WGS sequence"/>
</dbReference>
<organism evidence="2 3">
    <name type="scientific">Candidatus Ryanbacteria bacterium RIFCSPHIGHO2_01_45_13</name>
    <dbReference type="NCBI Taxonomy" id="1802112"/>
    <lineage>
        <taxon>Bacteria</taxon>
        <taxon>Candidatus Ryaniibacteriota</taxon>
    </lineage>
</organism>